<dbReference type="AlphaFoldDB" id="A0A1L7CIB2"/>
<accession>A0A1L7CIB2</accession>
<dbReference type="KEGG" id="caqu:CAQU_11755"/>
<dbReference type="PANTHER" id="PTHR33406:SF11">
    <property type="entry name" value="MEMBRANE PROTEIN SCO6666-RELATED"/>
    <property type="match status" value="1"/>
</dbReference>
<sequence>MFEKWGHFAYRHRVAVPIVVIGFIVGLFALFGTQLGALMSQEGWDDPGSSSTKAAAIEQEVFGRDNGGDVVIVYTAPEGRTVDDPAIVGPAQRHLDQLAASNPDTIDHVTSYFEKRTPMLATQDKHMAFAAIGLKGDGEDVLKNFRAVEDQLVDPDLEATGVVQQVAGQTAIADALDDGMSGDIHRAEIYALPAVGLLLLIVFGSLVAATMPLIVGVLSILGSLGVLALLAHVAQVNVFAQSVVTLLGLGLAIDYGLFLVSRFREELDAGHDVRQATITATATAGKTVVFSAAMVAVALSGLLLFPQAFLKSVAYGAISAVGLAALLSITVLPSIFALLGHKIDKFALRRKPLTQERIENSVWARIPDWAMRHSGIVTTVIVAGLIALAVPLGGVKFGGINETYLPPGDEVRAAQHTFDENFPQFRTDPIKVVITGADNQQIVDIYRQLNEVQGITGRFAPSQPAKDETTVMAAGIIDREDNKAVVHQLREITVPEGVNMYIGGSPALEVESIEALFHTLPWMALYIVVATFILLSLVFGSVILPAKAIIMTILGMGATLGVLTAMFVDGFGADLLNFTPGPLMSPVLVLIMAIIYGLSTDYEVFLLSRMVEARDRGKSTDEAIRIGTSHTGNIITAAAIIMIVVCGAFGFSTIVMMKYIAYGMIVALILDATIIRMLLVPAVMHMLKEDNWWAPRFVKKASLVLGHNAPDNSLMHTPVVPAVAGAPAVEASEASTGPAGGAESVAGAADAGLAVDSPEHSPAAVTPADPADPEFPADSPAPAAPVEDDVVSADPADADDQVDAAADLEGGVDGDSVLEMDEPVVDEVDIIADNEAKRAGRSTTEDTQLIPFAELLRRLEEDDNNE</sequence>
<keyword evidence="6 8" id="KW-0472">Membrane</keyword>
<feature type="transmembrane region" description="Helical" evidence="8">
    <location>
        <begin position="12"/>
        <end position="31"/>
    </location>
</feature>
<feature type="compositionally biased region" description="Low complexity" evidence="7">
    <location>
        <begin position="762"/>
        <end position="785"/>
    </location>
</feature>
<feature type="transmembrane region" description="Helical" evidence="8">
    <location>
        <begin position="239"/>
        <end position="260"/>
    </location>
</feature>
<proteinExistence type="inferred from homology"/>
<dbReference type="SUPFAM" id="SSF82866">
    <property type="entry name" value="Multidrug efflux transporter AcrB transmembrane domain"/>
    <property type="match status" value="2"/>
</dbReference>
<evidence type="ECO:0000313" key="10">
    <source>
        <dbReference type="EMBL" id="APT85602.1"/>
    </source>
</evidence>
<feature type="transmembrane region" description="Helical" evidence="8">
    <location>
        <begin position="588"/>
        <end position="611"/>
    </location>
</feature>
<gene>
    <name evidence="10" type="ORF">CAQU_11755</name>
</gene>
<dbReference type="EMBL" id="CP009245">
    <property type="protein sequence ID" value="APT85602.1"/>
    <property type="molecule type" value="Genomic_DNA"/>
</dbReference>
<evidence type="ECO:0000256" key="4">
    <source>
        <dbReference type="ARBA" id="ARBA00022692"/>
    </source>
</evidence>
<dbReference type="InterPro" id="IPR050545">
    <property type="entry name" value="Mycobact_MmpL"/>
</dbReference>
<evidence type="ECO:0000256" key="5">
    <source>
        <dbReference type="ARBA" id="ARBA00022989"/>
    </source>
</evidence>
<feature type="transmembrane region" description="Helical" evidence="8">
    <location>
        <begin position="632"/>
        <end position="654"/>
    </location>
</feature>
<feature type="domain" description="Membrane transport protein MMPL" evidence="9">
    <location>
        <begin position="480"/>
        <end position="696"/>
    </location>
</feature>
<comment type="subcellular location">
    <subcellularLocation>
        <location evidence="1">Cell membrane</location>
        <topology evidence="1">Multi-pass membrane protein</topology>
    </subcellularLocation>
</comment>
<protein>
    <submittedName>
        <fullName evidence="10">RND transporter</fullName>
    </submittedName>
</protein>
<keyword evidence="4 8" id="KW-0812">Transmembrane</keyword>
<organism evidence="10 11">
    <name type="scientific">Corynebacterium aquilae DSM 44791</name>
    <dbReference type="NCBI Taxonomy" id="1431546"/>
    <lineage>
        <taxon>Bacteria</taxon>
        <taxon>Bacillati</taxon>
        <taxon>Actinomycetota</taxon>
        <taxon>Actinomycetes</taxon>
        <taxon>Mycobacteriales</taxon>
        <taxon>Corynebacteriaceae</taxon>
        <taxon>Corynebacterium</taxon>
    </lineage>
</organism>
<feature type="transmembrane region" description="Helical" evidence="8">
    <location>
        <begin position="189"/>
        <end position="208"/>
    </location>
</feature>
<dbReference type="STRING" id="1431546.CAQU_11755"/>
<feature type="transmembrane region" description="Helical" evidence="8">
    <location>
        <begin position="315"/>
        <end position="340"/>
    </location>
</feature>
<dbReference type="GO" id="GO:0005886">
    <property type="term" value="C:plasma membrane"/>
    <property type="evidence" value="ECO:0007669"/>
    <property type="project" value="UniProtKB-SubCell"/>
</dbReference>
<dbReference type="InterPro" id="IPR004869">
    <property type="entry name" value="MMPL_dom"/>
</dbReference>
<dbReference type="Proteomes" id="UP000185478">
    <property type="component" value="Chromosome"/>
</dbReference>
<evidence type="ECO:0000256" key="1">
    <source>
        <dbReference type="ARBA" id="ARBA00004651"/>
    </source>
</evidence>
<comment type="similarity">
    <text evidence="2">Belongs to the resistance-nodulation-cell division (RND) (TC 2.A.6) family. MmpL subfamily.</text>
</comment>
<name>A0A1L7CIB2_9CORY</name>
<dbReference type="Pfam" id="PF03176">
    <property type="entry name" value="MMPL"/>
    <property type="match status" value="2"/>
</dbReference>
<feature type="domain" description="Membrane transport protein MMPL" evidence="9">
    <location>
        <begin position="46"/>
        <end position="366"/>
    </location>
</feature>
<feature type="transmembrane region" description="Helical" evidence="8">
    <location>
        <begin position="375"/>
        <end position="395"/>
    </location>
</feature>
<feature type="transmembrane region" description="Helical" evidence="8">
    <location>
        <begin position="660"/>
        <end position="679"/>
    </location>
</feature>
<keyword evidence="3" id="KW-1003">Cell membrane</keyword>
<keyword evidence="5 8" id="KW-1133">Transmembrane helix</keyword>
<evidence type="ECO:0000256" key="8">
    <source>
        <dbReference type="SAM" id="Phobius"/>
    </source>
</evidence>
<feature type="transmembrane region" description="Helical" evidence="8">
    <location>
        <begin position="213"/>
        <end position="233"/>
    </location>
</feature>
<dbReference type="PANTHER" id="PTHR33406">
    <property type="entry name" value="MEMBRANE PROTEIN MJ1562-RELATED"/>
    <property type="match status" value="1"/>
</dbReference>
<dbReference type="RefSeq" id="WP_075727852.1">
    <property type="nucleotide sequence ID" value="NZ_CP009245.1"/>
</dbReference>
<keyword evidence="11" id="KW-1185">Reference proteome</keyword>
<feature type="transmembrane region" description="Helical" evidence="8">
    <location>
        <begin position="523"/>
        <end position="544"/>
    </location>
</feature>
<evidence type="ECO:0000256" key="6">
    <source>
        <dbReference type="ARBA" id="ARBA00023136"/>
    </source>
</evidence>
<evidence type="ECO:0000313" key="11">
    <source>
        <dbReference type="Proteomes" id="UP000185478"/>
    </source>
</evidence>
<feature type="transmembrane region" description="Helical" evidence="8">
    <location>
        <begin position="288"/>
        <end position="309"/>
    </location>
</feature>
<reference evidence="10 11" key="1">
    <citation type="submission" date="2014-08" db="EMBL/GenBank/DDBJ databases">
        <title>Complete genome sequence of Corynebacterium aquilae S-613T(T) (=DSM 44791(T)), isolated from the choana of a healthy golden eagle.</title>
        <authorList>
            <person name="Ruckert C."/>
            <person name="Albersmeier A."/>
            <person name="Winkler A."/>
            <person name="Kalinowski J."/>
        </authorList>
    </citation>
    <scope>NUCLEOTIDE SEQUENCE [LARGE SCALE GENOMIC DNA]</scope>
    <source>
        <strain evidence="10 11">S-613</strain>
    </source>
</reference>
<dbReference type="Gene3D" id="1.20.1640.10">
    <property type="entry name" value="Multidrug efflux transporter AcrB transmembrane domain"/>
    <property type="match status" value="2"/>
</dbReference>
<feature type="transmembrane region" description="Helical" evidence="8">
    <location>
        <begin position="549"/>
        <end position="568"/>
    </location>
</feature>
<feature type="region of interest" description="Disordered" evidence="7">
    <location>
        <begin position="755"/>
        <end position="787"/>
    </location>
</feature>
<evidence type="ECO:0000256" key="3">
    <source>
        <dbReference type="ARBA" id="ARBA00022475"/>
    </source>
</evidence>
<dbReference type="OrthoDB" id="7051771at2"/>
<evidence type="ECO:0000256" key="2">
    <source>
        <dbReference type="ARBA" id="ARBA00010157"/>
    </source>
</evidence>
<evidence type="ECO:0000259" key="9">
    <source>
        <dbReference type="Pfam" id="PF03176"/>
    </source>
</evidence>
<evidence type="ECO:0000256" key="7">
    <source>
        <dbReference type="SAM" id="MobiDB-lite"/>
    </source>
</evidence>